<feature type="chain" id="PRO_5025369939" description="C-type lectin domain-containing protein" evidence="2">
    <location>
        <begin position="18"/>
        <end position="279"/>
    </location>
</feature>
<evidence type="ECO:0000256" key="2">
    <source>
        <dbReference type="SAM" id="SignalP"/>
    </source>
</evidence>
<dbReference type="SUPFAM" id="SSF56436">
    <property type="entry name" value="C-type lectin-like"/>
    <property type="match status" value="2"/>
</dbReference>
<dbReference type="Ensembl" id="ENSONIT00000092603.1">
    <property type="protein sequence ID" value="ENSONIP00000075120.1"/>
    <property type="gene ID" value="ENSONIG00000037286.1"/>
</dbReference>
<dbReference type="PANTHER" id="PTHR45784">
    <property type="entry name" value="C-TYPE LECTIN DOMAIN FAMILY 20 MEMBER A-RELATED"/>
    <property type="match status" value="1"/>
</dbReference>
<proteinExistence type="predicted"/>
<dbReference type="OMA" id="TINEWDI"/>
<keyword evidence="1" id="KW-1015">Disulfide bond</keyword>
<dbReference type="SMART" id="SM00034">
    <property type="entry name" value="CLECT"/>
    <property type="match status" value="1"/>
</dbReference>
<protein>
    <recommendedName>
        <fullName evidence="3">C-type lectin domain-containing protein</fullName>
    </recommendedName>
</protein>
<evidence type="ECO:0000313" key="4">
    <source>
        <dbReference type="Ensembl" id="ENSONIP00000075120.1"/>
    </source>
</evidence>
<dbReference type="GeneTree" id="ENSGT00940000163460"/>
<dbReference type="InterPro" id="IPR016187">
    <property type="entry name" value="CTDL_fold"/>
</dbReference>
<evidence type="ECO:0000313" key="5">
    <source>
        <dbReference type="Proteomes" id="UP000005207"/>
    </source>
</evidence>
<dbReference type="InterPro" id="IPR016186">
    <property type="entry name" value="C-type_lectin-like/link_sf"/>
</dbReference>
<feature type="domain" description="C-type lectin" evidence="3">
    <location>
        <begin position="24"/>
        <end position="123"/>
    </location>
</feature>
<dbReference type="Pfam" id="PF00059">
    <property type="entry name" value="Lectin_C"/>
    <property type="match status" value="1"/>
</dbReference>
<evidence type="ECO:0000259" key="3">
    <source>
        <dbReference type="PROSITE" id="PS50041"/>
    </source>
</evidence>
<dbReference type="PROSITE" id="PS00615">
    <property type="entry name" value="C_TYPE_LECTIN_1"/>
    <property type="match status" value="1"/>
</dbReference>
<gene>
    <name evidence="4" type="primary">LOC112846664</name>
</gene>
<keyword evidence="2" id="KW-0732">Signal</keyword>
<evidence type="ECO:0000256" key="1">
    <source>
        <dbReference type="ARBA" id="ARBA00023157"/>
    </source>
</evidence>
<dbReference type="Gene3D" id="3.10.100.10">
    <property type="entry name" value="Mannose-Binding Protein A, subunit A"/>
    <property type="match status" value="2"/>
</dbReference>
<dbReference type="Proteomes" id="UP000005207">
    <property type="component" value="Linkage group LG4"/>
</dbReference>
<reference evidence="5" key="1">
    <citation type="submission" date="2012-01" db="EMBL/GenBank/DDBJ databases">
        <title>The Genome Sequence of Oreochromis niloticus (Nile Tilapia).</title>
        <authorList>
            <consortium name="Broad Institute Genome Assembly Team"/>
            <consortium name="Broad Institute Sequencing Platform"/>
            <person name="Di Palma F."/>
            <person name="Johnson J."/>
            <person name="Lander E.S."/>
            <person name="Lindblad-Toh K."/>
        </authorList>
    </citation>
    <scope>NUCLEOTIDE SEQUENCE [LARGE SCALE GENOMIC DNA]</scope>
</reference>
<feature type="signal peptide" evidence="2">
    <location>
        <begin position="1"/>
        <end position="17"/>
    </location>
</feature>
<dbReference type="InterPro" id="IPR001304">
    <property type="entry name" value="C-type_lectin-like"/>
</dbReference>
<name>A0A669EUX8_ORENI</name>
<keyword evidence="5" id="KW-1185">Reference proteome</keyword>
<accession>A0A669EUX8</accession>
<dbReference type="AlphaFoldDB" id="A0A669EUX8"/>
<dbReference type="PANTHER" id="PTHR45784:SF8">
    <property type="entry name" value="C-TYPE MANNOSE RECEPTOR 2-RELATED"/>
    <property type="match status" value="1"/>
</dbReference>
<dbReference type="InParanoid" id="A0A669EUX8"/>
<feature type="domain" description="C-type lectin" evidence="3">
    <location>
        <begin position="122"/>
        <end position="276"/>
    </location>
</feature>
<sequence length="279" mass="32357">MRKKNVALLLILFPVCGHLLDVTFYNDPYKRNWASAQEFCREHHTDLVQIRNAEESEVFEFSGWIGLYREDASSPWKWSRGGEIAIFTMWDHNEPDQNGNCVYTNNGKWGNKNCDDNRAFLCYDEKLILVKENKTWEEALEHCRSLDAMDTDDPPSSYWNHSYDLASLITPDDHTAGQKSAQEATTDEVGQFHAHICVGERLYLYCNYMYLFFYGWQVWTGLCNLAGQWLWVGGEQVQYEDLPNCPTDGFCGVLEKNGTASFGIRNCQQKRNFLCYRSP</sequence>
<dbReference type="InterPro" id="IPR018378">
    <property type="entry name" value="C-type_lectin_CS"/>
</dbReference>
<dbReference type="PROSITE" id="PS50041">
    <property type="entry name" value="C_TYPE_LECTIN_2"/>
    <property type="match status" value="2"/>
</dbReference>
<reference evidence="4" key="2">
    <citation type="submission" date="2025-08" db="UniProtKB">
        <authorList>
            <consortium name="Ensembl"/>
        </authorList>
    </citation>
    <scope>IDENTIFICATION</scope>
</reference>
<organism evidence="4 5">
    <name type="scientific">Oreochromis niloticus</name>
    <name type="common">Nile tilapia</name>
    <name type="synonym">Tilapia nilotica</name>
    <dbReference type="NCBI Taxonomy" id="8128"/>
    <lineage>
        <taxon>Eukaryota</taxon>
        <taxon>Metazoa</taxon>
        <taxon>Chordata</taxon>
        <taxon>Craniata</taxon>
        <taxon>Vertebrata</taxon>
        <taxon>Euteleostomi</taxon>
        <taxon>Actinopterygii</taxon>
        <taxon>Neopterygii</taxon>
        <taxon>Teleostei</taxon>
        <taxon>Neoteleostei</taxon>
        <taxon>Acanthomorphata</taxon>
        <taxon>Ovalentaria</taxon>
        <taxon>Cichlomorphae</taxon>
        <taxon>Cichliformes</taxon>
        <taxon>Cichlidae</taxon>
        <taxon>African cichlids</taxon>
        <taxon>Pseudocrenilabrinae</taxon>
        <taxon>Oreochromini</taxon>
        <taxon>Oreochromis</taxon>
    </lineage>
</organism>
<reference evidence="4" key="3">
    <citation type="submission" date="2025-09" db="UniProtKB">
        <authorList>
            <consortium name="Ensembl"/>
        </authorList>
    </citation>
    <scope>IDENTIFICATION</scope>
</reference>